<evidence type="ECO:0000256" key="4">
    <source>
        <dbReference type="ARBA" id="ARBA00020461"/>
    </source>
</evidence>
<comment type="caution">
    <text evidence="11">Lacks conserved residue(s) required for the propagation of feature annotation.</text>
</comment>
<feature type="domain" description="tRNA uridine 5-carboxymethylaminomethyl modification enzyme C-terminal subdomain" evidence="12">
    <location>
        <begin position="548"/>
        <end position="619"/>
    </location>
</feature>
<dbReference type="InterPro" id="IPR020595">
    <property type="entry name" value="MnmG-rel_CS"/>
</dbReference>
<evidence type="ECO:0000256" key="9">
    <source>
        <dbReference type="ARBA" id="ARBA00025948"/>
    </source>
</evidence>
<dbReference type="InterPro" id="IPR026904">
    <property type="entry name" value="MnmG_C"/>
</dbReference>
<dbReference type="GO" id="GO:0050660">
    <property type="term" value="F:flavin adenine dinucleotide binding"/>
    <property type="evidence" value="ECO:0007669"/>
    <property type="project" value="UniProtKB-UniRule"/>
</dbReference>
<comment type="subunit">
    <text evidence="9 11">Homodimer. Heterotetramer of two MnmE and two MnmG subunits.</text>
</comment>
<dbReference type="InterPro" id="IPR049312">
    <property type="entry name" value="GIDA_C_N"/>
</dbReference>
<keyword evidence="7 11" id="KW-0274">FAD</keyword>
<evidence type="ECO:0000256" key="3">
    <source>
        <dbReference type="ARBA" id="ARBA00007653"/>
    </source>
</evidence>
<proteinExistence type="inferred from homology"/>
<dbReference type="Pfam" id="PF01134">
    <property type="entry name" value="GIDA"/>
    <property type="match status" value="1"/>
</dbReference>
<dbReference type="HAMAP" id="MF_00129">
    <property type="entry name" value="MnmG_GidA"/>
    <property type="match status" value="1"/>
</dbReference>
<feature type="binding site" evidence="11">
    <location>
        <begin position="12"/>
        <end position="17"/>
    </location>
    <ligand>
        <name>FAD</name>
        <dbReference type="ChEBI" id="CHEBI:57692"/>
    </ligand>
</feature>
<dbReference type="PROSITE" id="PS01281">
    <property type="entry name" value="GIDA_2"/>
    <property type="match status" value="1"/>
</dbReference>
<evidence type="ECO:0000313" key="13">
    <source>
        <dbReference type="EMBL" id="SOC17423.1"/>
    </source>
</evidence>
<dbReference type="InterPro" id="IPR044920">
    <property type="entry name" value="MnmG_C_subdom_sf"/>
</dbReference>
<evidence type="ECO:0000259" key="12">
    <source>
        <dbReference type="SMART" id="SM01228"/>
    </source>
</evidence>
<keyword evidence="8 11" id="KW-0520">NAD</keyword>
<dbReference type="Pfam" id="PF13932">
    <property type="entry name" value="SAM_GIDA_C"/>
    <property type="match status" value="1"/>
</dbReference>
<keyword evidence="6 11" id="KW-0819">tRNA processing</keyword>
<evidence type="ECO:0000256" key="2">
    <source>
        <dbReference type="ARBA" id="ARBA00003717"/>
    </source>
</evidence>
<dbReference type="Proteomes" id="UP000219068">
    <property type="component" value="Unassembled WGS sequence"/>
</dbReference>
<feature type="binding site" evidence="11">
    <location>
        <begin position="274"/>
        <end position="288"/>
    </location>
    <ligand>
        <name>NAD(+)</name>
        <dbReference type="ChEBI" id="CHEBI:57540"/>
    </ligand>
</feature>
<accession>A0A285T7G9</accession>
<dbReference type="GO" id="GO:0030488">
    <property type="term" value="P:tRNA methylation"/>
    <property type="evidence" value="ECO:0007669"/>
    <property type="project" value="TreeGrafter"/>
</dbReference>
<name>A0A285T7G9_9PROT</name>
<dbReference type="SUPFAM" id="SSF51905">
    <property type="entry name" value="FAD/NAD(P)-binding domain"/>
    <property type="match status" value="1"/>
</dbReference>
<dbReference type="InterPro" id="IPR004416">
    <property type="entry name" value="MnmG"/>
</dbReference>
<comment type="function">
    <text evidence="2 11">NAD-binding protein involved in the addition of a carboxymethylaminomethyl (cmnm) group at the wobble position (U34) of certain tRNAs, forming tRNA-cmnm(5)s(2)U34.</text>
</comment>
<evidence type="ECO:0000256" key="10">
    <source>
        <dbReference type="ARBA" id="ARBA00031800"/>
    </source>
</evidence>
<sequence>MSDNRFDVIVVGGGHAGCEAAAAAARMGAKTALVTHRADRIGEMSCNPAIGGLGKGHMVREVDALDGVMGRAIDRAGIQFRVLNRSKGPAVRGPRAQADRKLYREAVQDILAHQENLTIIEGAVHDLKIAEGGDNRVIGVITEDGREYDSGAVVLTTGTFLRGLIHIGEKTTPAGRIGDAPALGLSETLEKFGFRVGRLKTGTPARLDGRTIDWASLQEQPGDNPPDPFSFLNSEITVPQIPCHMTWTTEATHEIIRANLHRAPMYSGQIKSSGPRYCPSIEDKVVRFAEKNQHQIFLEPEGLDDPTVYPNGISTSLPEEVQLAMLATIPGLEKVEIFRPGYAVEYDFVDPRELRHTLETKKVGALFFAGQINGTTGYEEAAGQGLVAGVNAALVAGSTAGAIDREFVLDRADAYIGVMIDDLVTLGTREPYRMFTSRAEYRLMLRADNADQRLTGRGLEIGCVASHRAQVWGDKKLALEAAKRTVSDLTETPNGLAKHDIKINQDGVRRSAYDLLAYPDIDFDTLTRVWPQLSEITPEIRDQVSIDAQYKGYLERQSADVAAFRRDEELRLPRDLDFDSVGSLSAEIRLKLKEIQPETIGAASRIPGVTPAAVTALLGHIKSHKHKIVRSA</sequence>
<dbReference type="EMBL" id="OBMM01000002">
    <property type="protein sequence ID" value="SOC17423.1"/>
    <property type="molecule type" value="Genomic_DNA"/>
</dbReference>
<keyword evidence="11" id="KW-0963">Cytoplasm</keyword>
<dbReference type="PANTHER" id="PTHR11806:SF0">
    <property type="entry name" value="PROTEIN MTO1 HOMOLOG, MITOCHONDRIAL"/>
    <property type="match status" value="1"/>
</dbReference>
<dbReference type="Gene3D" id="1.10.10.1800">
    <property type="entry name" value="tRNA uridine 5-carboxymethylaminomethyl modification enzyme MnmG/GidA"/>
    <property type="match status" value="1"/>
</dbReference>
<comment type="cofactor">
    <cofactor evidence="1 11">
        <name>FAD</name>
        <dbReference type="ChEBI" id="CHEBI:57692"/>
    </cofactor>
</comment>
<keyword evidence="5 11" id="KW-0285">Flavoprotein</keyword>
<dbReference type="InterPro" id="IPR040131">
    <property type="entry name" value="MnmG_N"/>
</dbReference>
<comment type="subcellular location">
    <subcellularLocation>
        <location evidence="11">Cytoplasm</location>
    </subcellularLocation>
</comment>
<dbReference type="RefSeq" id="WP_097051857.1">
    <property type="nucleotide sequence ID" value="NZ_OBMM01000002.1"/>
</dbReference>
<evidence type="ECO:0000256" key="6">
    <source>
        <dbReference type="ARBA" id="ARBA00022694"/>
    </source>
</evidence>
<dbReference type="FunFam" id="1.10.150.570:FF:000001">
    <property type="entry name" value="tRNA uridine 5-carboxymethylaminomethyl modification enzyme MnmG"/>
    <property type="match status" value="1"/>
</dbReference>
<dbReference type="SMART" id="SM01228">
    <property type="entry name" value="GIDA_assoc_3"/>
    <property type="match status" value="1"/>
</dbReference>
<dbReference type="FunFam" id="3.50.50.60:FF:000145">
    <property type="entry name" value="tRNA uridine 5-carboxymethylaminomethyl modification enzyme"/>
    <property type="match status" value="1"/>
</dbReference>
<dbReference type="InterPro" id="IPR002218">
    <property type="entry name" value="MnmG-rel"/>
</dbReference>
<evidence type="ECO:0000256" key="1">
    <source>
        <dbReference type="ARBA" id="ARBA00001974"/>
    </source>
</evidence>
<dbReference type="Pfam" id="PF21680">
    <property type="entry name" value="GIDA_C_1st"/>
    <property type="match status" value="1"/>
</dbReference>
<dbReference type="PROSITE" id="PS01280">
    <property type="entry name" value="GIDA_1"/>
    <property type="match status" value="1"/>
</dbReference>
<dbReference type="Gene3D" id="3.50.50.60">
    <property type="entry name" value="FAD/NAD(P)-binding domain"/>
    <property type="match status" value="2"/>
</dbReference>
<dbReference type="InterPro" id="IPR036188">
    <property type="entry name" value="FAD/NAD-bd_sf"/>
</dbReference>
<dbReference type="GO" id="GO:0005829">
    <property type="term" value="C:cytosol"/>
    <property type="evidence" value="ECO:0007669"/>
    <property type="project" value="TreeGrafter"/>
</dbReference>
<dbReference type="AlphaFoldDB" id="A0A285T7G9"/>
<protein>
    <recommendedName>
        <fullName evidence="4 11">tRNA uridine 5-carboxymethylaminomethyl modification enzyme MnmG</fullName>
    </recommendedName>
    <alternativeName>
        <fullName evidence="10 11">Glucose-inhibited division protein A</fullName>
    </alternativeName>
</protein>
<dbReference type="PANTHER" id="PTHR11806">
    <property type="entry name" value="GLUCOSE INHIBITED DIVISION PROTEIN A"/>
    <property type="match status" value="1"/>
</dbReference>
<evidence type="ECO:0000313" key="14">
    <source>
        <dbReference type="Proteomes" id="UP000219068"/>
    </source>
</evidence>
<reference evidence="13 14" key="1">
    <citation type="submission" date="2017-08" db="EMBL/GenBank/DDBJ databases">
        <authorList>
            <person name="de Groot N.N."/>
        </authorList>
    </citation>
    <scope>NUCLEOTIDE SEQUENCE [LARGE SCALE GENOMIC DNA]</scope>
    <source>
        <strain evidence="13 14">USBA 78</strain>
    </source>
</reference>
<comment type="similarity">
    <text evidence="3 11">Belongs to the MnmG family.</text>
</comment>
<evidence type="ECO:0000256" key="8">
    <source>
        <dbReference type="ARBA" id="ARBA00023027"/>
    </source>
</evidence>
<organism evidence="13 14">
    <name type="scientific">Thalassospira xiamenensis</name>
    <dbReference type="NCBI Taxonomy" id="220697"/>
    <lineage>
        <taxon>Bacteria</taxon>
        <taxon>Pseudomonadati</taxon>
        <taxon>Pseudomonadota</taxon>
        <taxon>Alphaproteobacteria</taxon>
        <taxon>Rhodospirillales</taxon>
        <taxon>Thalassospiraceae</taxon>
        <taxon>Thalassospira</taxon>
    </lineage>
</organism>
<evidence type="ECO:0000256" key="5">
    <source>
        <dbReference type="ARBA" id="ARBA00022630"/>
    </source>
</evidence>
<dbReference type="GO" id="GO:0002098">
    <property type="term" value="P:tRNA wobble uridine modification"/>
    <property type="evidence" value="ECO:0007669"/>
    <property type="project" value="InterPro"/>
</dbReference>
<dbReference type="Gene3D" id="1.10.150.570">
    <property type="entry name" value="GidA associated domain, C-terminal subdomain"/>
    <property type="match status" value="1"/>
</dbReference>
<dbReference type="NCBIfam" id="TIGR00136">
    <property type="entry name" value="mnmG_gidA"/>
    <property type="match status" value="1"/>
</dbReference>
<dbReference type="InterPro" id="IPR047001">
    <property type="entry name" value="MnmG_C_subdom"/>
</dbReference>
<evidence type="ECO:0000256" key="11">
    <source>
        <dbReference type="HAMAP-Rule" id="MF_00129"/>
    </source>
</evidence>
<dbReference type="FunFam" id="3.50.50.60:FF:000002">
    <property type="entry name" value="tRNA uridine 5-carboxymethylaminomethyl modification enzyme MnmG"/>
    <property type="match status" value="1"/>
</dbReference>
<gene>
    <name evidence="11" type="primary">mnmG</name>
    <name evidence="11" type="synonym">gidA</name>
    <name evidence="13" type="ORF">SAMN05428964_102499</name>
</gene>
<evidence type="ECO:0000256" key="7">
    <source>
        <dbReference type="ARBA" id="ARBA00022827"/>
    </source>
</evidence>